<dbReference type="InterPro" id="IPR016024">
    <property type="entry name" value="ARM-type_fold"/>
</dbReference>
<dbReference type="PANTHER" id="PTHR34070:SF1">
    <property type="entry name" value="DNA ALKYLATION REPAIR PROTEIN"/>
    <property type="match status" value="1"/>
</dbReference>
<dbReference type="Pfam" id="PF08713">
    <property type="entry name" value="DNA_alkylation"/>
    <property type="match status" value="1"/>
</dbReference>
<dbReference type="Gene3D" id="1.25.40.290">
    <property type="entry name" value="ARM repeat domains"/>
    <property type="match status" value="1"/>
</dbReference>
<reference evidence="1" key="2">
    <citation type="submission" date="2021-04" db="EMBL/GenBank/DDBJ databases">
        <authorList>
            <person name="Gilroy R."/>
        </authorList>
    </citation>
    <scope>NUCLEOTIDE SEQUENCE</scope>
    <source>
        <strain evidence="1">6627</strain>
    </source>
</reference>
<dbReference type="EMBL" id="DXFP01000002">
    <property type="protein sequence ID" value="HIX01161.1"/>
    <property type="molecule type" value="Genomic_DNA"/>
</dbReference>
<dbReference type="CDD" id="cd07064">
    <property type="entry name" value="AlkD_like_1"/>
    <property type="match status" value="1"/>
</dbReference>
<protein>
    <submittedName>
        <fullName evidence="1">DNA alkylation repair protein</fullName>
    </submittedName>
</protein>
<dbReference type="InterPro" id="IPR014825">
    <property type="entry name" value="DNA_alkylation"/>
</dbReference>
<name>A0A9D1UVJ2_9LACO</name>
<sequence>MSKYTEIKTQFEKHADKENQIGMQNYMRNRFKFYGIKTPLRREIYREFLKVERKNQQIDWQFLDECYADEHRELQYLVCDYLIRMQKFITFEDLPHIQHFIQTKSWWDTVDALNKVVGKLTQKDQRAQELMLKWSTVDDFWLRRIAIDHQLSFKGKTNPDLLKQVIVNNFGSDEFFINKAIGWSLRDYSKVNPTWVKQFVDEYRTQMNPLSIREASKYLD</sequence>
<gene>
    <name evidence="1" type="ORF">H9861_00180</name>
</gene>
<accession>A0A9D1UVJ2</accession>
<dbReference type="PANTHER" id="PTHR34070">
    <property type="entry name" value="ARMADILLO-TYPE FOLD"/>
    <property type="match status" value="1"/>
</dbReference>
<organism evidence="1 2">
    <name type="scientific">Candidatus Ligilactobacillus excrementigallinarum</name>
    <dbReference type="NCBI Taxonomy" id="2838641"/>
    <lineage>
        <taxon>Bacteria</taxon>
        <taxon>Bacillati</taxon>
        <taxon>Bacillota</taxon>
        <taxon>Bacilli</taxon>
        <taxon>Lactobacillales</taxon>
        <taxon>Lactobacillaceae</taxon>
        <taxon>Ligilactobacillus</taxon>
    </lineage>
</organism>
<reference evidence="1" key="1">
    <citation type="journal article" date="2021" name="PeerJ">
        <title>Extensive microbial diversity within the chicken gut microbiome revealed by metagenomics and culture.</title>
        <authorList>
            <person name="Gilroy R."/>
            <person name="Ravi A."/>
            <person name="Getino M."/>
            <person name="Pursley I."/>
            <person name="Horton D.L."/>
            <person name="Alikhan N.F."/>
            <person name="Baker D."/>
            <person name="Gharbi K."/>
            <person name="Hall N."/>
            <person name="Watson M."/>
            <person name="Adriaenssens E.M."/>
            <person name="Foster-Nyarko E."/>
            <person name="Jarju S."/>
            <person name="Secka A."/>
            <person name="Antonio M."/>
            <person name="Oren A."/>
            <person name="Chaudhuri R.R."/>
            <person name="La Ragione R."/>
            <person name="Hildebrand F."/>
            <person name="Pallen M.J."/>
        </authorList>
    </citation>
    <scope>NUCLEOTIDE SEQUENCE</scope>
    <source>
        <strain evidence="1">6627</strain>
    </source>
</reference>
<evidence type="ECO:0000313" key="1">
    <source>
        <dbReference type="EMBL" id="HIX01161.1"/>
    </source>
</evidence>
<comment type="caution">
    <text evidence="1">The sequence shown here is derived from an EMBL/GenBank/DDBJ whole genome shotgun (WGS) entry which is preliminary data.</text>
</comment>
<evidence type="ECO:0000313" key="2">
    <source>
        <dbReference type="Proteomes" id="UP000823963"/>
    </source>
</evidence>
<dbReference type="Proteomes" id="UP000823963">
    <property type="component" value="Unassembled WGS sequence"/>
</dbReference>
<dbReference type="SUPFAM" id="SSF48371">
    <property type="entry name" value="ARM repeat"/>
    <property type="match status" value="1"/>
</dbReference>
<dbReference type="Gene3D" id="1.20.1660.10">
    <property type="entry name" value="Hypothetical protein (EF3068)"/>
    <property type="match status" value="1"/>
</dbReference>
<dbReference type="AlphaFoldDB" id="A0A9D1UVJ2"/>
<proteinExistence type="predicted"/>